<dbReference type="AlphaFoldDB" id="F0Y997"/>
<keyword evidence="2" id="KW-0472">Membrane</keyword>
<evidence type="ECO:0000256" key="2">
    <source>
        <dbReference type="SAM" id="Phobius"/>
    </source>
</evidence>
<dbReference type="GO" id="GO:0016747">
    <property type="term" value="F:acyltransferase activity, transferring groups other than amino-acyl groups"/>
    <property type="evidence" value="ECO:0007669"/>
    <property type="project" value="InterPro"/>
</dbReference>
<proteinExistence type="predicted"/>
<feature type="transmembrane region" description="Helical" evidence="2">
    <location>
        <begin position="403"/>
        <end position="423"/>
    </location>
</feature>
<keyword evidence="5" id="KW-1185">Reference proteome</keyword>
<accession>F0Y997</accession>
<dbReference type="Proteomes" id="UP000002729">
    <property type="component" value="Unassembled WGS sequence"/>
</dbReference>
<feature type="transmembrane region" description="Helical" evidence="2">
    <location>
        <begin position="272"/>
        <end position="290"/>
    </location>
</feature>
<dbReference type="OMA" id="NRAECET"/>
<evidence type="ECO:0000256" key="1">
    <source>
        <dbReference type="SAM" id="MobiDB-lite"/>
    </source>
</evidence>
<dbReference type="InterPro" id="IPR002656">
    <property type="entry name" value="Acyl_transf_3_dom"/>
</dbReference>
<feature type="region of interest" description="Disordered" evidence="1">
    <location>
        <begin position="1"/>
        <end position="23"/>
    </location>
</feature>
<evidence type="ECO:0000259" key="3">
    <source>
        <dbReference type="Pfam" id="PF01757"/>
    </source>
</evidence>
<dbReference type="InParanoid" id="F0Y997"/>
<evidence type="ECO:0000313" key="5">
    <source>
        <dbReference type="Proteomes" id="UP000002729"/>
    </source>
</evidence>
<gene>
    <name evidence="4" type="ORF">AURANDRAFT_64183</name>
</gene>
<dbReference type="OrthoDB" id="202165at2759"/>
<feature type="transmembrane region" description="Helical" evidence="2">
    <location>
        <begin position="71"/>
        <end position="90"/>
    </location>
</feature>
<sequence length="435" mass="46302">MRAEPSDDGGAPQPLRSAGAAEEPASPYVRGVEGFGASSGKLEHLQGARCVATIFVLYHHDWYFSGGARSFWGRNGLAAVDFFVVLSGFATHWSNRRKRLELSPPERWLGWCLRRARKAVAAVWCTMALDAAVFLRYENWAGSGWLWFGGGGLVRAARCVALVNWWVEPHTLCPNNSSWTVGALVPCWCLVYPAARRLADALAATRRPARATAAAAVAVALAPVVLCLPAELARQGWADRAPSAGEDALQYALWCGLSGIPPDAAPRDRACFPLSVPLNFVVGVLAAALAASLDGRDARRGLVADAAAAAVLLAVVLMPSDVSKRRVGTHALVPLHLAFIVASTAGGGVAGRVARCLARRPVAALGSYASVVYLLEFPLARLWKNAFDPDPGASLFTFERFPPKTAAFLAALVACSAAYVDGVQPRLFGHKRKAL</sequence>
<dbReference type="EMBL" id="GL833128">
    <property type="protein sequence ID" value="EGB08378.1"/>
    <property type="molecule type" value="Genomic_DNA"/>
</dbReference>
<dbReference type="GeneID" id="20224695"/>
<keyword evidence="2" id="KW-0812">Transmembrane</keyword>
<dbReference type="Pfam" id="PF01757">
    <property type="entry name" value="Acyl_transf_3"/>
    <property type="match status" value="1"/>
</dbReference>
<reference evidence="4 5" key="1">
    <citation type="journal article" date="2011" name="Proc. Natl. Acad. Sci. U.S.A.">
        <title>Niche of harmful alga Aureococcus anophagefferens revealed through ecogenomics.</title>
        <authorList>
            <person name="Gobler C.J."/>
            <person name="Berry D.L."/>
            <person name="Dyhrman S.T."/>
            <person name="Wilhelm S.W."/>
            <person name="Salamov A."/>
            <person name="Lobanov A.V."/>
            <person name="Zhang Y."/>
            <person name="Collier J.L."/>
            <person name="Wurch L.L."/>
            <person name="Kustka A.B."/>
            <person name="Dill B.D."/>
            <person name="Shah M."/>
            <person name="VerBerkmoes N.C."/>
            <person name="Kuo A."/>
            <person name="Terry A."/>
            <person name="Pangilinan J."/>
            <person name="Lindquist E.A."/>
            <person name="Lucas S."/>
            <person name="Paulsen I.T."/>
            <person name="Hattenrath-Lehmann T.K."/>
            <person name="Talmage S.C."/>
            <person name="Walker E.A."/>
            <person name="Koch F."/>
            <person name="Burson A.M."/>
            <person name="Marcoval M.A."/>
            <person name="Tang Y.Z."/>
            <person name="Lecleir G.R."/>
            <person name="Coyne K.J."/>
            <person name="Berg G.M."/>
            <person name="Bertrand E.M."/>
            <person name="Saito M.A."/>
            <person name="Gladyshev V.N."/>
            <person name="Grigoriev I.V."/>
        </authorList>
    </citation>
    <scope>NUCLEOTIDE SEQUENCE [LARGE SCALE GENOMIC DNA]</scope>
    <source>
        <strain evidence="5">CCMP 1984</strain>
    </source>
</reference>
<feature type="domain" description="Acyltransferase 3" evidence="3">
    <location>
        <begin position="45"/>
        <end position="416"/>
    </location>
</feature>
<dbReference type="KEGG" id="aaf:AURANDRAFT_64183"/>
<name>F0Y997_AURAN</name>
<keyword evidence="2" id="KW-1133">Transmembrane helix</keyword>
<feature type="transmembrane region" description="Helical" evidence="2">
    <location>
        <begin position="302"/>
        <end position="319"/>
    </location>
</feature>
<protein>
    <recommendedName>
        <fullName evidence="3">Acyltransferase 3 domain-containing protein</fullName>
    </recommendedName>
</protein>
<dbReference type="RefSeq" id="XP_009037097.1">
    <property type="nucleotide sequence ID" value="XM_009038849.1"/>
</dbReference>
<feature type="transmembrane region" description="Helical" evidence="2">
    <location>
        <begin position="331"/>
        <end position="350"/>
    </location>
</feature>
<feature type="transmembrane region" description="Helical" evidence="2">
    <location>
        <begin position="211"/>
        <end position="232"/>
    </location>
</feature>
<feature type="transmembrane region" description="Helical" evidence="2">
    <location>
        <begin position="362"/>
        <end position="383"/>
    </location>
</feature>
<evidence type="ECO:0000313" key="4">
    <source>
        <dbReference type="EMBL" id="EGB08378.1"/>
    </source>
</evidence>
<organism evidence="5">
    <name type="scientific">Aureococcus anophagefferens</name>
    <name type="common">Harmful bloom alga</name>
    <dbReference type="NCBI Taxonomy" id="44056"/>
    <lineage>
        <taxon>Eukaryota</taxon>
        <taxon>Sar</taxon>
        <taxon>Stramenopiles</taxon>
        <taxon>Ochrophyta</taxon>
        <taxon>Pelagophyceae</taxon>
        <taxon>Pelagomonadales</taxon>
        <taxon>Pelagomonadaceae</taxon>
        <taxon>Aureococcus</taxon>
    </lineage>
</organism>